<comment type="similarity">
    <text evidence="6">Belongs to the DarT ADP-ribosyltransferase family.</text>
</comment>
<evidence type="ECO:0000256" key="1">
    <source>
        <dbReference type="ARBA" id="ARBA00022649"/>
    </source>
</evidence>
<keyword evidence="3" id="KW-0808">Transferase</keyword>
<evidence type="ECO:0000313" key="8">
    <source>
        <dbReference type="EMBL" id="SEA54370.1"/>
    </source>
</evidence>
<evidence type="ECO:0000256" key="2">
    <source>
        <dbReference type="ARBA" id="ARBA00022676"/>
    </source>
</evidence>
<keyword evidence="1 6" id="KW-1277">Toxin-antitoxin system</keyword>
<reference evidence="8 9" key="1">
    <citation type="submission" date="2016-10" db="EMBL/GenBank/DDBJ databases">
        <authorList>
            <person name="de Groot N.N."/>
        </authorList>
    </citation>
    <scope>NUCLEOTIDE SEQUENCE [LARGE SCALE GENOMIC DNA]</scope>
    <source>
        <strain evidence="8 9">Vu-144</strain>
    </source>
</reference>
<evidence type="ECO:0000256" key="6">
    <source>
        <dbReference type="PROSITE-ProRule" id="PRU01362"/>
    </source>
</evidence>
<dbReference type="InterPro" id="IPR029494">
    <property type="entry name" value="DarT"/>
</dbReference>
<dbReference type="GO" id="GO:0016757">
    <property type="term" value="F:glycosyltransferase activity"/>
    <property type="evidence" value="ECO:0007669"/>
    <property type="project" value="UniProtKB-KW"/>
</dbReference>
<keyword evidence="2" id="KW-0328">Glycosyltransferase</keyword>
<keyword evidence="9" id="KW-1185">Reference proteome</keyword>
<comment type="caution">
    <text evidence="6">Lacks conserved residue(s) required for the propagation of feature annotation.</text>
</comment>
<evidence type="ECO:0000313" key="9">
    <source>
        <dbReference type="Proteomes" id="UP000199041"/>
    </source>
</evidence>
<dbReference type="EMBL" id="FNQY01000026">
    <property type="protein sequence ID" value="SEA54370.1"/>
    <property type="molecule type" value="Genomic_DNA"/>
</dbReference>
<sequence>MPMLYVIQHGGNFVPNAVNPENIVYLACSVVQVASIGKTFYFSDGHGTDRFTRFYDYSKLPQLPDIIDWEAITKQYWGTANLDVKRKKQAEFIIEGDIPPHLIIGFGCFNKDARNRLIDMGVLGTKIKIIPNAYYSNGI</sequence>
<dbReference type="AlphaFoldDB" id="A0A1H4C211"/>
<evidence type="ECO:0000256" key="4">
    <source>
        <dbReference type="ARBA" id="ARBA00022695"/>
    </source>
</evidence>
<protein>
    <recommendedName>
        <fullName evidence="7">DarT domain-containing protein</fullName>
    </recommendedName>
</protein>
<dbReference type="GO" id="GO:0016779">
    <property type="term" value="F:nucleotidyltransferase activity"/>
    <property type="evidence" value="ECO:0007669"/>
    <property type="project" value="UniProtKB-KW"/>
</dbReference>
<evidence type="ECO:0000256" key="3">
    <source>
        <dbReference type="ARBA" id="ARBA00022679"/>
    </source>
</evidence>
<keyword evidence="5 6" id="KW-0238">DNA-binding</keyword>
<dbReference type="GO" id="GO:0003677">
    <property type="term" value="F:DNA binding"/>
    <property type="evidence" value="ECO:0007669"/>
    <property type="project" value="UniProtKB-UniRule"/>
</dbReference>
<dbReference type="PROSITE" id="PS52018">
    <property type="entry name" value="DART"/>
    <property type="match status" value="1"/>
</dbReference>
<evidence type="ECO:0000256" key="5">
    <source>
        <dbReference type="ARBA" id="ARBA00023125"/>
    </source>
</evidence>
<feature type="domain" description="DarT" evidence="7">
    <location>
        <begin position="1"/>
        <end position="135"/>
    </location>
</feature>
<keyword evidence="4" id="KW-0548">Nucleotidyltransferase</keyword>
<dbReference type="STRING" id="551991.SAMN05192529_12652"/>
<gene>
    <name evidence="8" type="ORF">SAMN05192529_12652</name>
</gene>
<accession>A0A1H4C211</accession>
<organism evidence="8 9">
    <name type="scientific">Arachidicoccus rhizosphaerae</name>
    <dbReference type="NCBI Taxonomy" id="551991"/>
    <lineage>
        <taxon>Bacteria</taxon>
        <taxon>Pseudomonadati</taxon>
        <taxon>Bacteroidota</taxon>
        <taxon>Chitinophagia</taxon>
        <taxon>Chitinophagales</taxon>
        <taxon>Chitinophagaceae</taxon>
        <taxon>Arachidicoccus</taxon>
    </lineage>
</organism>
<dbReference type="Proteomes" id="UP000199041">
    <property type="component" value="Unassembled WGS sequence"/>
</dbReference>
<name>A0A1H4C211_9BACT</name>
<evidence type="ECO:0000259" key="7">
    <source>
        <dbReference type="PROSITE" id="PS52018"/>
    </source>
</evidence>
<dbReference type="Pfam" id="PF14487">
    <property type="entry name" value="DarT"/>
    <property type="match status" value="1"/>
</dbReference>
<proteinExistence type="inferred from homology"/>